<feature type="transmembrane region" description="Helical" evidence="8">
    <location>
        <begin position="12"/>
        <end position="31"/>
    </location>
</feature>
<evidence type="ECO:0000256" key="5">
    <source>
        <dbReference type="ARBA" id="ARBA00022801"/>
    </source>
</evidence>
<feature type="domain" description="USP" evidence="9">
    <location>
        <begin position="43"/>
        <end position="481"/>
    </location>
</feature>
<evidence type="ECO:0000256" key="3">
    <source>
        <dbReference type="ARBA" id="ARBA00022670"/>
    </source>
</evidence>
<dbReference type="OrthoDB" id="2248014at2759"/>
<dbReference type="GO" id="GO:0005634">
    <property type="term" value="C:nucleus"/>
    <property type="evidence" value="ECO:0007669"/>
    <property type="project" value="TreeGrafter"/>
</dbReference>
<dbReference type="InterPro" id="IPR050164">
    <property type="entry name" value="Peptidase_C19"/>
</dbReference>
<evidence type="ECO:0000313" key="11">
    <source>
        <dbReference type="RefSeq" id="XP_055862211.1"/>
    </source>
</evidence>
<dbReference type="Pfam" id="PF00443">
    <property type="entry name" value="UCH"/>
    <property type="match status" value="1"/>
</dbReference>
<dbReference type="AlphaFoldDB" id="A0A9W2YHS3"/>
<evidence type="ECO:0000256" key="2">
    <source>
        <dbReference type="ARBA" id="ARBA00009085"/>
    </source>
</evidence>
<comment type="similarity">
    <text evidence="2 7">Belongs to the peptidase C19 family.</text>
</comment>
<keyword evidence="10" id="KW-1185">Reference proteome</keyword>
<dbReference type="Proteomes" id="UP001165740">
    <property type="component" value="Chromosome 12"/>
</dbReference>
<keyword evidence="8" id="KW-0812">Transmembrane</keyword>
<dbReference type="OMA" id="CEREGND"/>
<organism evidence="10 11">
    <name type="scientific">Biomphalaria glabrata</name>
    <name type="common">Bloodfluke planorb</name>
    <name type="synonym">Freshwater snail</name>
    <dbReference type="NCBI Taxonomy" id="6526"/>
    <lineage>
        <taxon>Eukaryota</taxon>
        <taxon>Metazoa</taxon>
        <taxon>Spiralia</taxon>
        <taxon>Lophotrochozoa</taxon>
        <taxon>Mollusca</taxon>
        <taxon>Gastropoda</taxon>
        <taxon>Heterobranchia</taxon>
        <taxon>Euthyneura</taxon>
        <taxon>Panpulmonata</taxon>
        <taxon>Hygrophila</taxon>
        <taxon>Lymnaeoidea</taxon>
        <taxon>Planorbidae</taxon>
        <taxon>Biomphalaria</taxon>
    </lineage>
</organism>
<accession>A0A9W2YHS3</accession>
<dbReference type="GO" id="GO:0005829">
    <property type="term" value="C:cytosol"/>
    <property type="evidence" value="ECO:0007669"/>
    <property type="project" value="TreeGrafter"/>
</dbReference>
<sequence>MQLRTMVPRLNLFIGFGGTLLAALTGAYILWGPSKKRPKDKCRGLVNIGNSCFLNSLLQSWAACPSFYNWLYTSVTSSKAAHEKLLSSTIFNILRVLNNEVKDATDPYNPSSVLGALRAKSWVITSEEQDAHELFHVLTETLDEETSSYPSVLSLFDIWHLQDPKNVYQSEKHARTRSQGLLPVLPMKGVEQPARGLLASQLQCLSCGSRSPVKYDIFDSLTLTFPKNYWGALSLESLLHQFVSPEIVQSVDCKGCAKIAKCQVVKSNFRKRVSIGKLPQVLCIHLPRTQWLDNGALLKRYDHVSFPETLHMDQYLYCNQRKEKGDEIRGLSGGVDATLKMLSQAVKPVAAPTSAPVNLLRTLNYDQQFTRTGLFVHPDRSPQIPRELSDVNHNAPPEIAKSGSTDFSYKLAAVVCHLGDVQLGHYVAYRRGIHSGENGNQAIGAGDMGNKWWLTSDSTVTRVSLQQVLSSEAYMLFYERY</sequence>
<dbReference type="InterPro" id="IPR001394">
    <property type="entry name" value="Peptidase_C19_UCH"/>
</dbReference>
<evidence type="ECO:0000313" key="10">
    <source>
        <dbReference type="Proteomes" id="UP001165740"/>
    </source>
</evidence>
<dbReference type="InterPro" id="IPR018200">
    <property type="entry name" value="USP_CS"/>
</dbReference>
<keyword evidence="8" id="KW-0472">Membrane</keyword>
<evidence type="ECO:0000256" key="8">
    <source>
        <dbReference type="SAM" id="Phobius"/>
    </source>
</evidence>
<dbReference type="PROSITE" id="PS00972">
    <property type="entry name" value="USP_1"/>
    <property type="match status" value="1"/>
</dbReference>
<dbReference type="GO" id="GO:0006508">
    <property type="term" value="P:proteolysis"/>
    <property type="evidence" value="ECO:0007669"/>
    <property type="project" value="UniProtKB-KW"/>
</dbReference>
<dbReference type="PANTHER" id="PTHR24006">
    <property type="entry name" value="UBIQUITIN CARBOXYL-TERMINAL HYDROLASE"/>
    <property type="match status" value="1"/>
</dbReference>
<evidence type="ECO:0000256" key="1">
    <source>
        <dbReference type="ARBA" id="ARBA00000707"/>
    </source>
</evidence>
<dbReference type="Gene3D" id="3.90.70.10">
    <property type="entry name" value="Cysteine proteinases"/>
    <property type="match status" value="1"/>
</dbReference>
<gene>
    <name evidence="11" type="primary">LOC106064668</name>
</gene>
<evidence type="ECO:0000256" key="4">
    <source>
        <dbReference type="ARBA" id="ARBA00022786"/>
    </source>
</evidence>
<evidence type="ECO:0000256" key="7">
    <source>
        <dbReference type="RuleBase" id="RU366025"/>
    </source>
</evidence>
<protein>
    <recommendedName>
        <fullName evidence="7">Ubiquitin carboxyl-terminal hydrolase</fullName>
        <ecNumber evidence="7">3.4.19.12</ecNumber>
    </recommendedName>
</protein>
<dbReference type="GO" id="GO:0016579">
    <property type="term" value="P:protein deubiquitination"/>
    <property type="evidence" value="ECO:0007669"/>
    <property type="project" value="InterPro"/>
</dbReference>
<keyword evidence="5 7" id="KW-0378">Hydrolase</keyword>
<reference evidence="11" key="1">
    <citation type="submission" date="2025-08" db="UniProtKB">
        <authorList>
            <consortium name="RefSeq"/>
        </authorList>
    </citation>
    <scope>IDENTIFICATION</scope>
</reference>
<proteinExistence type="inferred from homology"/>
<keyword evidence="4 7" id="KW-0833">Ubl conjugation pathway</keyword>
<evidence type="ECO:0000259" key="9">
    <source>
        <dbReference type="PROSITE" id="PS50235"/>
    </source>
</evidence>
<keyword evidence="3 7" id="KW-0645">Protease</keyword>
<dbReference type="GO" id="GO:0004843">
    <property type="term" value="F:cysteine-type deubiquitinase activity"/>
    <property type="evidence" value="ECO:0007669"/>
    <property type="project" value="UniProtKB-UniRule"/>
</dbReference>
<dbReference type="SUPFAM" id="SSF54001">
    <property type="entry name" value="Cysteine proteinases"/>
    <property type="match status" value="1"/>
</dbReference>
<evidence type="ECO:0000256" key="6">
    <source>
        <dbReference type="ARBA" id="ARBA00022807"/>
    </source>
</evidence>
<dbReference type="RefSeq" id="XP_055862211.1">
    <property type="nucleotide sequence ID" value="XM_056006236.1"/>
</dbReference>
<name>A0A9W2YHS3_BIOGL</name>
<comment type="catalytic activity">
    <reaction evidence="1 7">
        <text>Thiol-dependent hydrolysis of ester, thioester, amide, peptide and isopeptide bonds formed by the C-terminal Gly of ubiquitin (a 76-residue protein attached to proteins as an intracellular targeting signal).</text>
        <dbReference type="EC" id="3.4.19.12"/>
    </reaction>
</comment>
<dbReference type="CDD" id="cd02662">
    <property type="entry name" value="Peptidase_C19F"/>
    <property type="match status" value="1"/>
</dbReference>
<dbReference type="PANTHER" id="PTHR24006:SF888">
    <property type="entry name" value="UBIQUITIN CARBOXYL-TERMINAL HYDROLASE 30"/>
    <property type="match status" value="1"/>
</dbReference>
<dbReference type="InterPro" id="IPR028889">
    <property type="entry name" value="USP"/>
</dbReference>
<dbReference type="PROSITE" id="PS50235">
    <property type="entry name" value="USP_3"/>
    <property type="match status" value="1"/>
</dbReference>
<keyword evidence="6 7" id="KW-0788">Thiol protease</keyword>
<keyword evidence="8" id="KW-1133">Transmembrane helix</keyword>
<dbReference type="InterPro" id="IPR038765">
    <property type="entry name" value="Papain-like_cys_pep_sf"/>
</dbReference>
<dbReference type="EC" id="3.4.19.12" evidence="7"/>
<dbReference type="PROSITE" id="PS00973">
    <property type="entry name" value="USP_2"/>
    <property type="match status" value="1"/>
</dbReference>
<dbReference type="GeneID" id="106064668"/>